<evidence type="ECO:0000259" key="6">
    <source>
        <dbReference type="Pfam" id="PF04085"/>
    </source>
</evidence>
<dbReference type="AlphaFoldDB" id="A0A9D1LIB8"/>
<comment type="caution">
    <text evidence="7">The sequence shown here is derived from an EMBL/GenBank/DDBJ whole genome shotgun (WGS) entry which is preliminary data.</text>
</comment>
<reference evidence="7" key="1">
    <citation type="submission" date="2020-10" db="EMBL/GenBank/DDBJ databases">
        <authorList>
            <person name="Gilroy R."/>
        </authorList>
    </citation>
    <scope>NUCLEOTIDE SEQUENCE</scope>
    <source>
        <strain evidence="7">CHK193-30670</strain>
    </source>
</reference>
<evidence type="ECO:0000256" key="1">
    <source>
        <dbReference type="ARBA" id="ARBA00009369"/>
    </source>
</evidence>
<dbReference type="NCBIfam" id="TIGR00219">
    <property type="entry name" value="mreC"/>
    <property type="match status" value="1"/>
</dbReference>
<evidence type="ECO:0000313" key="8">
    <source>
        <dbReference type="Proteomes" id="UP000824074"/>
    </source>
</evidence>
<organism evidence="7 8">
    <name type="scientific">Candidatus Aphodocola excrementigallinarum</name>
    <dbReference type="NCBI Taxonomy" id="2840670"/>
    <lineage>
        <taxon>Bacteria</taxon>
        <taxon>Bacillati</taxon>
        <taxon>Bacillota</taxon>
        <taxon>Bacilli</taxon>
        <taxon>Candidatus Aphodocola</taxon>
    </lineage>
</organism>
<dbReference type="InterPro" id="IPR042175">
    <property type="entry name" value="Cell/Rod_MreC_2"/>
</dbReference>
<dbReference type="GO" id="GO:0005886">
    <property type="term" value="C:plasma membrane"/>
    <property type="evidence" value="ECO:0007669"/>
    <property type="project" value="TreeGrafter"/>
</dbReference>
<dbReference type="InterPro" id="IPR042177">
    <property type="entry name" value="Cell/Rod_1"/>
</dbReference>
<dbReference type="Proteomes" id="UP000824074">
    <property type="component" value="Unassembled WGS sequence"/>
</dbReference>
<evidence type="ECO:0000256" key="2">
    <source>
        <dbReference type="ARBA" id="ARBA00013855"/>
    </source>
</evidence>
<gene>
    <name evidence="7" type="primary">mreC</name>
    <name evidence="7" type="ORF">IAB68_00160</name>
</gene>
<name>A0A9D1LIB8_9FIRM</name>
<dbReference type="InterPro" id="IPR055342">
    <property type="entry name" value="MreC_beta-barrel_core"/>
</dbReference>
<dbReference type="EMBL" id="DVMT01000003">
    <property type="protein sequence ID" value="HIU39702.1"/>
    <property type="molecule type" value="Genomic_DNA"/>
</dbReference>
<proteinExistence type="inferred from homology"/>
<feature type="domain" description="Rod shape-determining protein MreC beta-barrel core" evidence="6">
    <location>
        <begin position="104"/>
        <end position="254"/>
    </location>
</feature>
<protein>
    <recommendedName>
        <fullName evidence="2">Cell shape-determining protein MreC</fullName>
    </recommendedName>
    <alternativeName>
        <fullName evidence="4">Cell shape protein MreC</fullName>
    </alternativeName>
</protein>
<dbReference type="PANTHER" id="PTHR34138">
    <property type="entry name" value="CELL SHAPE-DETERMINING PROTEIN MREC"/>
    <property type="match status" value="1"/>
</dbReference>
<dbReference type="GO" id="GO:0008360">
    <property type="term" value="P:regulation of cell shape"/>
    <property type="evidence" value="ECO:0007669"/>
    <property type="project" value="UniProtKB-KW"/>
</dbReference>
<dbReference type="Gene3D" id="2.40.10.340">
    <property type="entry name" value="Rod shape-determining protein MreC, domain 1"/>
    <property type="match status" value="1"/>
</dbReference>
<dbReference type="PANTHER" id="PTHR34138:SF1">
    <property type="entry name" value="CELL SHAPE-DETERMINING PROTEIN MREC"/>
    <property type="match status" value="1"/>
</dbReference>
<dbReference type="Pfam" id="PF04085">
    <property type="entry name" value="MreC"/>
    <property type="match status" value="1"/>
</dbReference>
<evidence type="ECO:0000256" key="5">
    <source>
        <dbReference type="SAM" id="Phobius"/>
    </source>
</evidence>
<evidence type="ECO:0000256" key="4">
    <source>
        <dbReference type="ARBA" id="ARBA00032089"/>
    </source>
</evidence>
<keyword evidence="3" id="KW-0133">Cell shape</keyword>
<keyword evidence="5" id="KW-0812">Transmembrane</keyword>
<accession>A0A9D1LIB8</accession>
<feature type="transmembrane region" description="Helical" evidence="5">
    <location>
        <begin position="15"/>
        <end position="34"/>
    </location>
</feature>
<keyword evidence="5" id="KW-1133">Transmembrane helix</keyword>
<evidence type="ECO:0000256" key="3">
    <source>
        <dbReference type="ARBA" id="ARBA00022960"/>
    </source>
</evidence>
<dbReference type="PIRSF" id="PIRSF038471">
    <property type="entry name" value="MreC"/>
    <property type="match status" value="1"/>
</dbReference>
<keyword evidence="5" id="KW-0472">Membrane</keyword>
<comment type="similarity">
    <text evidence="1">Belongs to the MreC family.</text>
</comment>
<sequence length="259" mass="29549">MRKSINGKRRTDKNILIFIVLFIFIIYISLLLTISNRKYLFIENAFKNVSTKINEFFIDKVYSTKNYSNKMINSKIKYLQDENNDLRKALDFKEKNENFLIAEVVNHTSKTWFNKVSINKGYNSNIKKDSLVVNENGLVGFIGKVSKNQSEVKLITSVSDDNMLSVFVEAQGEAASGMLSYYDNKSDLFKVESITSKAEIKKGDSVVLSGFDNPLYKGIYVGAVVKEETDNYGLSRTVWVKSDVNFNDLMFLGVYLMEG</sequence>
<dbReference type="Gene3D" id="2.40.10.350">
    <property type="entry name" value="Rod shape-determining protein MreC, domain 2"/>
    <property type="match status" value="1"/>
</dbReference>
<dbReference type="InterPro" id="IPR007221">
    <property type="entry name" value="MreC"/>
</dbReference>
<evidence type="ECO:0000313" key="7">
    <source>
        <dbReference type="EMBL" id="HIU39702.1"/>
    </source>
</evidence>
<reference evidence="7" key="2">
    <citation type="journal article" date="2021" name="PeerJ">
        <title>Extensive microbial diversity within the chicken gut microbiome revealed by metagenomics and culture.</title>
        <authorList>
            <person name="Gilroy R."/>
            <person name="Ravi A."/>
            <person name="Getino M."/>
            <person name="Pursley I."/>
            <person name="Horton D.L."/>
            <person name="Alikhan N.F."/>
            <person name="Baker D."/>
            <person name="Gharbi K."/>
            <person name="Hall N."/>
            <person name="Watson M."/>
            <person name="Adriaenssens E.M."/>
            <person name="Foster-Nyarko E."/>
            <person name="Jarju S."/>
            <person name="Secka A."/>
            <person name="Antonio M."/>
            <person name="Oren A."/>
            <person name="Chaudhuri R.R."/>
            <person name="La Ragione R."/>
            <person name="Hildebrand F."/>
            <person name="Pallen M.J."/>
        </authorList>
    </citation>
    <scope>NUCLEOTIDE SEQUENCE</scope>
    <source>
        <strain evidence="7">CHK193-30670</strain>
    </source>
</reference>